<evidence type="ECO:0000313" key="6">
    <source>
        <dbReference type="Proteomes" id="UP001157353"/>
    </source>
</evidence>
<dbReference type="InterPro" id="IPR043128">
    <property type="entry name" value="Rev_trsase/Diguanyl_cyclase"/>
</dbReference>
<dbReference type="InterPro" id="IPR000160">
    <property type="entry name" value="GGDEF_dom"/>
</dbReference>
<dbReference type="SUPFAM" id="SSF55073">
    <property type="entry name" value="Nucleotide cyclase"/>
    <property type="match status" value="1"/>
</dbReference>
<dbReference type="PROSITE" id="PS50887">
    <property type="entry name" value="GGDEF"/>
    <property type="match status" value="1"/>
</dbReference>
<dbReference type="Gene3D" id="3.30.450.40">
    <property type="match status" value="2"/>
</dbReference>
<dbReference type="SUPFAM" id="SSF55781">
    <property type="entry name" value="GAF domain-like"/>
    <property type="match status" value="2"/>
</dbReference>
<reference evidence="6" key="1">
    <citation type="journal article" date="2019" name="Int. J. Syst. Evol. Microbiol.">
        <title>The Global Catalogue of Microorganisms (GCM) 10K type strain sequencing project: providing services to taxonomists for standard genome sequencing and annotation.</title>
        <authorList>
            <consortium name="The Broad Institute Genomics Platform"/>
            <consortium name="The Broad Institute Genome Sequencing Center for Infectious Disease"/>
            <person name="Wu L."/>
            <person name="Ma J."/>
        </authorList>
    </citation>
    <scope>NUCLEOTIDE SEQUENCE [LARGE SCALE GENOMIC DNA]</scope>
    <source>
        <strain evidence="6">NBRC 103166</strain>
    </source>
</reference>
<feature type="domain" description="GGDEF" evidence="4">
    <location>
        <begin position="587"/>
        <end position="723"/>
    </location>
</feature>
<name>A0ABQ6E4M4_9GAMM</name>
<dbReference type="PANTHER" id="PTHR45138">
    <property type="entry name" value="REGULATORY COMPONENTS OF SENSORY TRANSDUCTION SYSTEM"/>
    <property type="match status" value="1"/>
</dbReference>
<dbReference type="NCBIfam" id="TIGR00254">
    <property type="entry name" value="GGDEF"/>
    <property type="match status" value="1"/>
</dbReference>
<dbReference type="EC" id="2.7.7.65" evidence="1"/>
<dbReference type="InterPro" id="IPR003018">
    <property type="entry name" value="GAF"/>
</dbReference>
<evidence type="ECO:0000256" key="3">
    <source>
        <dbReference type="SAM" id="Coils"/>
    </source>
</evidence>
<dbReference type="Pfam" id="PF00990">
    <property type="entry name" value="GGDEF"/>
    <property type="match status" value="1"/>
</dbReference>
<dbReference type="PANTHER" id="PTHR45138:SF9">
    <property type="entry name" value="DIGUANYLATE CYCLASE DGCM-RELATED"/>
    <property type="match status" value="1"/>
</dbReference>
<evidence type="ECO:0000259" key="4">
    <source>
        <dbReference type="PROSITE" id="PS50887"/>
    </source>
</evidence>
<dbReference type="SMART" id="SM00065">
    <property type="entry name" value="GAF"/>
    <property type="match status" value="2"/>
</dbReference>
<organism evidence="5 6">
    <name type="scientific">Psychromonas marina</name>
    <dbReference type="NCBI Taxonomy" id="88364"/>
    <lineage>
        <taxon>Bacteria</taxon>
        <taxon>Pseudomonadati</taxon>
        <taxon>Pseudomonadota</taxon>
        <taxon>Gammaproteobacteria</taxon>
        <taxon>Alteromonadales</taxon>
        <taxon>Psychromonadaceae</taxon>
        <taxon>Psychromonas</taxon>
    </lineage>
</organism>
<gene>
    <name evidence="5" type="ORF">GCM10007916_33450</name>
</gene>
<dbReference type="Proteomes" id="UP001157353">
    <property type="component" value="Unassembled WGS sequence"/>
</dbReference>
<keyword evidence="6" id="KW-1185">Reference proteome</keyword>
<evidence type="ECO:0000256" key="1">
    <source>
        <dbReference type="ARBA" id="ARBA00012528"/>
    </source>
</evidence>
<dbReference type="EMBL" id="BSPQ01000019">
    <property type="protein sequence ID" value="GLS92275.1"/>
    <property type="molecule type" value="Genomic_DNA"/>
</dbReference>
<evidence type="ECO:0000256" key="2">
    <source>
        <dbReference type="ARBA" id="ARBA00034247"/>
    </source>
</evidence>
<comment type="caution">
    <text evidence="5">The sequence shown here is derived from an EMBL/GenBank/DDBJ whole genome shotgun (WGS) entry which is preliminary data.</text>
</comment>
<dbReference type="InterPro" id="IPR029016">
    <property type="entry name" value="GAF-like_dom_sf"/>
</dbReference>
<protein>
    <recommendedName>
        <fullName evidence="1">diguanylate cyclase</fullName>
        <ecNumber evidence="1">2.7.7.65</ecNumber>
    </recommendedName>
</protein>
<sequence length="729" mass="83513">MNDFLLDKIIAAQHAFLSCHDTKSLITTTSHFLSQSLQPDDILFCIEGDQFRCLAQHKAGKPIHHLDCSKTNLDSASNNDISSEKLWSLAKQEKQLSPYLPITYLQINDADNKKQDWYCLKLQMKNKKGIFIFLRSPSNEIIEFWKNDPLPSALMMQFFHLFQKLRLNSYCNVQLTNRDKKEALYLQKIQQQQEFSSKILKLQEITQELISSSSLDNLYKNSVEALRTILGFDRTGLILVDQNQQLIYFTYGTDIEGKTIDESTLIYDIEALPEQVQHAVLHTEKRIEVINNTALYDVDKVVGIGWNAIVILRDGDNLIGWISIDNLLNHRPLLSYEKELLTLYSSMLSTAIIQKREESNIKLLHSSALQLSHQVTELDICKTAVEITRKKLRIDRAAIFLSYDNGKTIFGTFGTDASGQLTDESKFHEPLSKHSLLTLAKSMPHQLTFEASAPLYENGKVVGHGWNAALLLHTQEQVIGFLVIDNLINKRSLTSQTEDLLTLFVSNLAEIITRKRAEESVYRFNNELENLVEKRTSELARVNDKLEESNRKLEQLSLVDSLTGIANRRHFDKNYKKEWAKACRNNQNLSAVMLDIDYFKAYNDHYGHQLGDQCLKDVANIVQQHFRRADELVARYGGEEFIILLTHSTPEQVKKRVQGAIDELYTININHRESPLQRVTLSAGIATLNIHKRMLPATLIKWADEALYQAKSEGRNKVVHKGYEHINSL</sequence>
<comment type="catalytic activity">
    <reaction evidence="2">
        <text>2 GTP = 3',3'-c-di-GMP + 2 diphosphate</text>
        <dbReference type="Rhea" id="RHEA:24898"/>
        <dbReference type="ChEBI" id="CHEBI:33019"/>
        <dbReference type="ChEBI" id="CHEBI:37565"/>
        <dbReference type="ChEBI" id="CHEBI:58805"/>
        <dbReference type="EC" id="2.7.7.65"/>
    </reaction>
</comment>
<dbReference type="Gene3D" id="3.30.70.270">
    <property type="match status" value="1"/>
</dbReference>
<keyword evidence="3" id="KW-0175">Coiled coil</keyword>
<dbReference type="InterPro" id="IPR050469">
    <property type="entry name" value="Diguanylate_Cyclase"/>
</dbReference>
<accession>A0ABQ6E4M4</accession>
<evidence type="ECO:0000313" key="5">
    <source>
        <dbReference type="EMBL" id="GLS92275.1"/>
    </source>
</evidence>
<dbReference type="CDD" id="cd01949">
    <property type="entry name" value="GGDEF"/>
    <property type="match status" value="1"/>
</dbReference>
<dbReference type="RefSeq" id="WP_284205371.1">
    <property type="nucleotide sequence ID" value="NZ_BSPQ01000019.1"/>
</dbReference>
<dbReference type="SMART" id="SM00267">
    <property type="entry name" value="GGDEF"/>
    <property type="match status" value="1"/>
</dbReference>
<dbReference type="InterPro" id="IPR029787">
    <property type="entry name" value="Nucleotide_cyclase"/>
</dbReference>
<feature type="coiled-coil region" evidence="3">
    <location>
        <begin position="514"/>
        <end position="559"/>
    </location>
</feature>
<proteinExistence type="predicted"/>